<feature type="repeat" description="TPR" evidence="3">
    <location>
        <begin position="315"/>
        <end position="348"/>
    </location>
</feature>
<dbReference type="PANTHER" id="PTHR16193:SF0">
    <property type="entry name" value="TETRATRICOPEPTIDE REPEAT PROTEIN 27"/>
    <property type="match status" value="1"/>
</dbReference>
<sequence>MGIAASGAPDAIAMEEGEDAMSFYDRTGVAVREIQLSDIVDNDVLEKAEFTEADGVTQEGEGAPKGEDPPATGLRHPLEQAVVLAHCLDVQNSNPRDGLTNSQMEPYLEAVIERPLNWMVHSTALLERSWVECESIKRRERGLFQIQALVDQHTTRLTLTQSSAQAIEEADPVERRLRFVHSVTFPPRWELKRDLAQRYASFGAFAGAADIYEELGLWDEVVDCYKVLQRYARAEKLLRRQLEECGGVENATPKMLVSLGDVTQDPSFYERAWEVSHGRYARAKVQLGIARLDAGKLEDARDAFTAALRVKPLLPEIWFKLGAVAMRLREWDTALNAFSQAVMQVPDAAEAWGNVGAIHMRRDNWEAAYPALQEGLKHMRRNWRMWENQFITTVALGKYAESIYICNQLLDLRDARSAERHQQQGTRSNVLQNEEEKKGAARQPEFNMRYLGMLLKRIVLENDSGRALRHDHLLDRLGELLQRAANTLQTDPALFDMLSIYHASRGDGQQVIQNRQRQCRAARAVVRWERTQDATHAVLSSVARYAQAVLEHGSEKQLYDCKMYLVSTMRQADEAVAARGAVEEVCKLQADLEAKMPAAGATSTLSNETEL</sequence>
<name>A0A7R9Y971_9STRA</name>
<feature type="repeat" description="TPR" evidence="3">
    <location>
        <begin position="281"/>
        <end position="314"/>
    </location>
</feature>
<dbReference type="AlphaFoldDB" id="A0A7R9Y971"/>
<feature type="region of interest" description="Disordered" evidence="4">
    <location>
        <begin position="52"/>
        <end position="74"/>
    </location>
</feature>
<dbReference type="PROSITE" id="PS50005">
    <property type="entry name" value="TPR"/>
    <property type="match status" value="2"/>
</dbReference>
<evidence type="ECO:0000313" key="5">
    <source>
        <dbReference type="EMBL" id="CAD8252012.1"/>
    </source>
</evidence>
<evidence type="ECO:0000256" key="1">
    <source>
        <dbReference type="ARBA" id="ARBA00022737"/>
    </source>
</evidence>
<protein>
    <submittedName>
        <fullName evidence="5">Uncharacterized protein</fullName>
    </submittedName>
</protein>
<accession>A0A7R9Y971</accession>
<dbReference type="InterPro" id="IPR044244">
    <property type="entry name" value="TTC27/Emw1"/>
</dbReference>
<evidence type="ECO:0000256" key="4">
    <source>
        <dbReference type="SAM" id="MobiDB-lite"/>
    </source>
</evidence>
<keyword evidence="1" id="KW-0677">Repeat</keyword>
<dbReference type="InterPro" id="IPR011990">
    <property type="entry name" value="TPR-like_helical_dom_sf"/>
</dbReference>
<feature type="region of interest" description="Disordered" evidence="4">
    <location>
        <begin position="420"/>
        <end position="442"/>
    </location>
</feature>
<feature type="compositionally biased region" description="Polar residues" evidence="4">
    <location>
        <begin position="423"/>
        <end position="432"/>
    </location>
</feature>
<evidence type="ECO:0000256" key="2">
    <source>
        <dbReference type="ARBA" id="ARBA00022803"/>
    </source>
</evidence>
<dbReference type="PANTHER" id="PTHR16193">
    <property type="entry name" value="TETRATRICOPEPTIDE REPEAT PROTEIN 27"/>
    <property type="match status" value="1"/>
</dbReference>
<gene>
    <name evidence="5" type="ORF">PPYR1160_LOCUS1504</name>
</gene>
<dbReference type="EMBL" id="HBEA01002028">
    <property type="protein sequence ID" value="CAD8252012.1"/>
    <property type="molecule type" value="Transcribed_RNA"/>
</dbReference>
<dbReference type="Pfam" id="PF13432">
    <property type="entry name" value="TPR_16"/>
    <property type="match status" value="1"/>
</dbReference>
<organism evidence="5">
    <name type="scientific">Pinguiococcus pyrenoidosus</name>
    <dbReference type="NCBI Taxonomy" id="172671"/>
    <lineage>
        <taxon>Eukaryota</taxon>
        <taxon>Sar</taxon>
        <taxon>Stramenopiles</taxon>
        <taxon>Ochrophyta</taxon>
        <taxon>Pinguiophyceae</taxon>
        <taxon>Pinguiochrysidales</taxon>
        <taxon>Pinguiochrysidaceae</taxon>
        <taxon>Pinguiococcus</taxon>
    </lineage>
</organism>
<dbReference type="Gene3D" id="1.25.40.10">
    <property type="entry name" value="Tetratricopeptide repeat domain"/>
    <property type="match status" value="1"/>
</dbReference>
<proteinExistence type="predicted"/>
<dbReference type="SMART" id="SM00028">
    <property type="entry name" value="TPR"/>
    <property type="match status" value="3"/>
</dbReference>
<reference evidence="5" key="1">
    <citation type="submission" date="2021-01" db="EMBL/GenBank/DDBJ databases">
        <authorList>
            <person name="Corre E."/>
            <person name="Pelletier E."/>
            <person name="Niang G."/>
            <person name="Scheremetjew M."/>
            <person name="Finn R."/>
            <person name="Kale V."/>
            <person name="Holt S."/>
            <person name="Cochrane G."/>
            <person name="Meng A."/>
            <person name="Brown T."/>
            <person name="Cohen L."/>
        </authorList>
    </citation>
    <scope>NUCLEOTIDE SEQUENCE</scope>
    <source>
        <strain evidence="5">CCMP2078</strain>
    </source>
</reference>
<dbReference type="InterPro" id="IPR019734">
    <property type="entry name" value="TPR_rpt"/>
</dbReference>
<dbReference type="SUPFAM" id="SSF48452">
    <property type="entry name" value="TPR-like"/>
    <property type="match status" value="1"/>
</dbReference>
<keyword evidence="2 3" id="KW-0802">TPR repeat</keyword>
<evidence type="ECO:0000256" key="3">
    <source>
        <dbReference type="PROSITE-ProRule" id="PRU00339"/>
    </source>
</evidence>